<evidence type="ECO:0000313" key="5">
    <source>
        <dbReference type="EMBL" id="CAB4835330.1"/>
    </source>
</evidence>
<dbReference type="EMBL" id="CAFABA010000122">
    <property type="protein sequence ID" value="CAB4835330.1"/>
    <property type="molecule type" value="Genomic_DNA"/>
</dbReference>
<dbReference type="InterPro" id="IPR006140">
    <property type="entry name" value="D-isomer_DH_NAD-bd"/>
</dbReference>
<dbReference type="EMBL" id="CAEZYR010000167">
    <property type="protein sequence ID" value="CAB4768940.1"/>
    <property type="molecule type" value="Genomic_DNA"/>
</dbReference>
<name>A0A6J7IHS4_9ZZZZ</name>
<dbReference type="EMBL" id="CAFBOS010000007">
    <property type="protein sequence ID" value="CAB4978529.1"/>
    <property type="molecule type" value="Genomic_DNA"/>
</dbReference>
<dbReference type="SUPFAM" id="SSF51735">
    <property type="entry name" value="NAD(P)-binding Rossmann-fold domains"/>
    <property type="match status" value="1"/>
</dbReference>
<evidence type="ECO:0000313" key="7">
    <source>
        <dbReference type="EMBL" id="CAB4978529.1"/>
    </source>
</evidence>
<feature type="domain" description="D-isomer specific 2-hydroxyacid dehydrogenase NAD-binding" evidence="3">
    <location>
        <begin position="105"/>
        <end position="268"/>
    </location>
</feature>
<dbReference type="GO" id="GO:0051287">
    <property type="term" value="F:NAD binding"/>
    <property type="evidence" value="ECO:0007669"/>
    <property type="project" value="InterPro"/>
</dbReference>
<evidence type="ECO:0000313" key="4">
    <source>
        <dbReference type="EMBL" id="CAB4768940.1"/>
    </source>
</evidence>
<dbReference type="CDD" id="cd12159">
    <property type="entry name" value="2-Hacid_dh_2"/>
    <property type="match status" value="1"/>
</dbReference>
<dbReference type="InterPro" id="IPR036291">
    <property type="entry name" value="NAD(P)-bd_dom_sf"/>
</dbReference>
<reference evidence="6" key="1">
    <citation type="submission" date="2020-05" db="EMBL/GenBank/DDBJ databases">
        <authorList>
            <person name="Chiriac C."/>
            <person name="Salcher M."/>
            <person name="Ghai R."/>
            <person name="Kavagutti S V."/>
        </authorList>
    </citation>
    <scope>NUCLEOTIDE SEQUENCE</scope>
</reference>
<sequence>MTPEIAVVPDTRPAMHDAFVAAVRAGGGRPSGLAEATALVWADPSRASDFPSVIACAPNVRWIQLPFAGIEPFAPFLDARFTWTCAKGVYAPPVAEHVLALTLAGLREIATCARADSWSSPGGRNLIGANVTIFGGGGICDEVRNLFAPFGCRFTVVRRNPAPMDGVRVLSPAESLDAVRDADVVVLALALTPESRGIVDATFLEAMRPHAWLVNVARGAHVVTDDLVAALQNGTIAGAALDVTDPEPLPIGHPLWAQPNCLITPHIANTPEMGLPLIAERVRANVARFGRDETLLGLVDVAAGY</sequence>
<evidence type="ECO:0000256" key="1">
    <source>
        <dbReference type="ARBA" id="ARBA00023002"/>
    </source>
</evidence>
<dbReference type="AlphaFoldDB" id="A0A6J7IHS4"/>
<dbReference type="PANTHER" id="PTHR43333:SF1">
    <property type="entry name" value="D-ISOMER SPECIFIC 2-HYDROXYACID DEHYDROGENASE NAD-BINDING DOMAIN-CONTAINING PROTEIN"/>
    <property type="match status" value="1"/>
</dbReference>
<gene>
    <name evidence="4" type="ORF">UFOPK2754_02987</name>
    <name evidence="5" type="ORF">UFOPK3139_02415</name>
    <name evidence="6" type="ORF">UFOPK3543_02608</name>
    <name evidence="7" type="ORF">UFOPK3967_00201</name>
</gene>
<evidence type="ECO:0000313" key="6">
    <source>
        <dbReference type="EMBL" id="CAB4930146.1"/>
    </source>
</evidence>
<organism evidence="6">
    <name type="scientific">freshwater metagenome</name>
    <dbReference type="NCBI Taxonomy" id="449393"/>
    <lineage>
        <taxon>unclassified sequences</taxon>
        <taxon>metagenomes</taxon>
        <taxon>ecological metagenomes</taxon>
    </lineage>
</organism>
<evidence type="ECO:0000259" key="3">
    <source>
        <dbReference type="Pfam" id="PF02826"/>
    </source>
</evidence>
<proteinExistence type="predicted"/>
<accession>A0A6J7IHS4</accession>
<keyword evidence="1" id="KW-0560">Oxidoreductase</keyword>
<keyword evidence="2" id="KW-0520">NAD</keyword>
<evidence type="ECO:0000256" key="2">
    <source>
        <dbReference type="ARBA" id="ARBA00023027"/>
    </source>
</evidence>
<protein>
    <submittedName>
        <fullName evidence="6">Unannotated protein</fullName>
    </submittedName>
</protein>
<dbReference type="PANTHER" id="PTHR43333">
    <property type="entry name" value="2-HACID_DH_C DOMAIN-CONTAINING PROTEIN"/>
    <property type="match status" value="1"/>
</dbReference>
<dbReference type="Pfam" id="PF02826">
    <property type="entry name" value="2-Hacid_dh_C"/>
    <property type="match status" value="1"/>
</dbReference>
<dbReference type="Gene3D" id="3.40.50.720">
    <property type="entry name" value="NAD(P)-binding Rossmann-like Domain"/>
    <property type="match status" value="2"/>
</dbReference>
<dbReference type="EMBL" id="CAFBMH010000136">
    <property type="protein sequence ID" value="CAB4930146.1"/>
    <property type="molecule type" value="Genomic_DNA"/>
</dbReference>
<dbReference type="GO" id="GO:0016491">
    <property type="term" value="F:oxidoreductase activity"/>
    <property type="evidence" value="ECO:0007669"/>
    <property type="project" value="UniProtKB-KW"/>
</dbReference>